<organism evidence="6 7">
    <name type="scientific">Effusibacillus dendaii</name>
    <dbReference type="NCBI Taxonomy" id="2743772"/>
    <lineage>
        <taxon>Bacteria</taxon>
        <taxon>Bacillati</taxon>
        <taxon>Bacillota</taxon>
        <taxon>Bacilli</taxon>
        <taxon>Bacillales</taxon>
        <taxon>Alicyclobacillaceae</taxon>
        <taxon>Effusibacillus</taxon>
    </lineage>
</organism>
<reference evidence="6 7" key="1">
    <citation type="submission" date="2020-08" db="EMBL/GenBank/DDBJ databases">
        <title>Complete Genome Sequence of Effusibacillus dendaii Strain skT53, Isolated from Farmland soil.</title>
        <authorList>
            <person name="Konishi T."/>
            <person name="Kawasaki H."/>
        </authorList>
    </citation>
    <scope>NUCLEOTIDE SEQUENCE [LARGE SCALE GENOMIC DNA]</scope>
    <source>
        <strain evidence="7">skT53</strain>
    </source>
</reference>
<dbReference type="InterPro" id="IPR017867">
    <property type="entry name" value="Tyr_phospatase_low_mol_wt"/>
</dbReference>
<evidence type="ECO:0000313" key="7">
    <source>
        <dbReference type="Proteomes" id="UP000593802"/>
    </source>
</evidence>
<dbReference type="RefSeq" id="WP_200757923.1">
    <property type="nucleotide sequence ID" value="NZ_AP023366.1"/>
</dbReference>
<dbReference type="InterPro" id="IPR036196">
    <property type="entry name" value="Ptyr_pPase_sf"/>
</dbReference>
<dbReference type="AlphaFoldDB" id="A0A7I8DFM1"/>
<gene>
    <name evidence="6" type="primary">ywlE</name>
    <name evidence="6" type="ORF">skT53_26510</name>
</gene>
<dbReference type="PANTHER" id="PTHR11717">
    <property type="entry name" value="LOW MOLECULAR WEIGHT PROTEIN TYROSINE PHOSPHATASE"/>
    <property type="match status" value="1"/>
</dbReference>
<dbReference type="GO" id="GO:0004725">
    <property type="term" value="F:protein tyrosine phosphatase activity"/>
    <property type="evidence" value="ECO:0007669"/>
    <property type="project" value="InterPro"/>
</dbReference>
<dbReference type="CDD" id="cd16344">
    <property type="entry name" value="LMWPAP"/>
    <property type="match status" value="1"/>
</dbReference>
<dbReference type="InterPro" id="IPR023485">
    <property type="entry name" value="Ptyr_pPase"/>
</dbReference>
<dbReference type="SMART" id="SM00226">
    <property type="entry name" value="LMWPc"/>
    <property type="match status" value="1"/>
</dbReference>
<evidence type="ECO:0000313" key="6">
    <source>
        <dbReference type="EMBL" id="BCJ87666.1"/>
    </source>
</evidence>
<keyword evidence="7" id="KW-1185">Reference proteome</keyword>
<dbReference type="KEGG" id="eff:skT53_26510"/>
<feature type="active site" evidence="4">
    <location>
        <position position="14"/>
    </location>
</feature>
<dbReference type="Gene3D" id="3.40.50.2300">
    <property type="match status" value="1"/>
</dbReference>
<proteinExistence type="inferred from homology"/>
<dbReference type="PANTHER" id="PTHR11717:SF31">
    <property type="entry name" value="LOW MOLECULAR WEIGHT PROTEIN-TYROSINE-PHOSPHATASE ETP-RELATED"/>
    <property type="match status" value="1"/>
</dbReference>
<feature type="active site" description="Proton donor" evidence="4">
    <location>
        <position position="122"/>
    </location>
</feature>
<keyword evidence="2" id="KW-0378">Hydrolase</keyword>
<comment type="similarity">
    <text evidence="1">Belongs to the low molecular weight phosphotyrosine protein phosphatase family.</text>
</comment>
<protein>
    <submittedName>
        <fullName evidence="6">Protein-arginine-phosphatase</fullName>
    </submittedName>
</protein>
<evidence type="ECO:0000259" key="5">
    <source>
        <dbReference type="SMART" id="SM00226"/>
    </source>
</evidence>
<sequence>MYRILFVCTGNTCRSPMAEAILKQQLLEAGIPNIEVKSAGVAAGTGFPMSEGALHALSQRQIPGQEHMSQMFTEELGNWADLILTMTTSHKQLVGNRFPQFLDKVFTLKEYAGGYSDWDIADPFGGGQEDYNQSADEIEQAILKIVPTLQKFDT</sequence>
<name>A0A7I8DFM1_9BACL</name>
<evidence type="ECO:0000256" key="2">
    <source>
        <dbReference type="ARBA" id="ARBA00022801"/>
    </source>
</evidence>
<feature type="active site" description="Nucleophile" evidence="4">
    <location>
        <position position="8"/>
    </location>
</feature>
<keyword evidence="3" id="KW-0904">Protein phosphatase</keyword>
<dbReference type="PRINTS" id="PR00719">
    <property type="entry name" value="LMWPTPASE"/>
</dbReference>
<dbReference type="EMBL" id="AP023366">
    <property type="protein sequence ID" value="BCJ87666.1"/>
    <property type="molecule type" value="Genomic_DNA"/>
</dbReference>
<evidence type="ECO:0000256" key="4">
    <source>
        <dbReference type="PIRSR" id="PIRSR617867-1"/>
    </source>
</evidence>
<dbReference type="SUPFAM" id="SSF52788">
    <property type="entry name" value="Phosphotyrosine protein phosphatases I"/>
    <property type="match status" value="1"/>
</dbReference>
<evidence type="ECO:0000256" key="1">
    <source>
        <dbReference type="ARBA" id="ARBA00011063"/>
    </source>
</evidence>
<dbReference type="Pfam" id="PF01451">
    <property type="entry name" value="LMWPc"/>
    <property type="match status" value="1"/>
</dbReference>
<accession>A0A7I8DFM1</accession>
<feature type="domain" description="Phosphotyrosine protein phosphatase I" evidence="5">
    <location>
        <begin position="2"/>
        <end position="148"/>
    </location>
</feature>
<dbReference type="InterPro" id="IPR050438">
    <property type="entry name" value="LMW_PTPase"/>
</dbReference>
<dbReference type="Proteomes" id="UP000593802">
    <property type="component" value="Chromosome"/>
</dbReference>
<evidence type="ECO:0000256" key="3">
    <source>
        <dbReference type="ARBA" id="ARBA00022912"/>
    </source>
</evidence>